<dbReference type="PANTHER" id="PTHR24061:SF552">
    <property type="entry name" value="VOMERONASAL TYPE-2 RECEPTOR 26-LIKE"/>
    <property type="match status" value="1"/>
</dbReference>
<dbReference type="InterPro" id="IPR011500">
    <property type="entry name" value="GPCR_3_9-Cys_dom"/>
</dbReference>
<dbReference type="InterPro" id="IPR017978">
    <property type="entry name" value="GPCR_3_C"/>
</dbReference>
<dbReference type="InterPro" id="IPR038550">
    <property type="entry name" value="GPCR_3_9-Cys_sf"/>
</dbReference>
<keyword evidence="15" id="KW-1185">Reference proteome</keyword>
<evidence type="ECO:0000256" key="8">
    <source>
        <dbReference type="ARBA" id="ARBA00023136"/>
    </source>
</evidence>
<dbReference type="PRINTS" id="PR01535">
    <property type="entry name" value="VOMERONASL2R"/>
</dbReference>
<dbReference type="InterPro" id="IPR000068">
    <property type="entry name" value="GPCR_3_Ca_sens_rcpt-rel"/>
</dbReference>
<dbReference type="InterPro" id="IPR004073">
    <property type="entry name" value="GPCR_3_vmron_rcpt_2"/>
</dbReference>
<dbReference type="GO" id="GO:0004930">
    <property type="term" value="F:G protein-coupled receptor activity"/>
    <property type="evidence" value="ECO:0007669"/>
    <property type="project" value="UniProtKB-KW"/>
</dbReference>
<dbReference type="PROSITE" id="PS50259">
    <property type="entry name" value="G_PROTEIN_RECEP_F3_4"/>
    <property type="match status" value="1"/>
</dbReference>
<comment type="subcellular location">
    <subcellularLocation>
        <location evidence="1">Cell membrane</location>
        <topology evidence="1">Multi-pass membrane protein</topology>
    </subcellularLocation>
</comment>
<dbReference type="Gene3D" id="3.40.50.2300">
    <property type="match status" value="2"/>
</dbReference>
<keyword evidence="11" id="KW-0807">Transducer</keyword>
<feature type="transmembrane region" description="Helical" evidence="12">
    <location>
        <begin position="704"/>
        <end position="727"/>
    </location>
</feature>
<dbReference type="Pfam" id="PF07562">
    <property type="entry name" value="NCD3G"/>
    <property type="match status" value="1"/>
</dbReference>
<evidence type="ECO:0000256" key="10">
    <source>
        <dbReference type="ARBA" id="ARBA00023180"/>
    </source>
</evidence>
<evidence type="ECO:0000256" key="12">
    <source>
        <dbReference type="SAM" id="Phobius"/>
    </source>
</evidence>
<reference evidence="14" key="1">
    <citation type="thesis" date="2020" institute="ProQuest LLC" country="789 East Eisenhower Parkway, Ann Arbor, MI, USA">
        <title>Comparative Genomics and Chromosome Evolution.</title>
        <authorList>
            <person name="Mudd A.B."/>
        </authorList>
    </citation>
    <scope>NUCLEOTIDE SEQUENCE</scope>
    <source>
        <strain evidence="14">237g6f4</strain>
        <tissue evidence="14">Blood</tissue>
    </source>
</reference>
<feature type="transmembrane region" description="Helical" evidence="12">
    <location>
        <begin position="477"/>
        <end position="504"/>
    </location>
</feature>
<dbReference type="FunFam" id="2.10.50.30:FF:000002">
    <property type="entry name" value="Vomeronasal 2 receptor, h1"/>
    <property type="match status" value="1"/>
</dbReference>
<dbReference type="PANTHER" id="PTHR24061">
    <property type="entry name" value="CALCIUM-SENSING RECEPTOR-RELATED"/>
    <property type="match status" value="1"/>
</dbReference>
<keyword evidence="9" id="KW-0675">Receptor</keyword>
<accession>A0AAV6ZNI8</accession>
<feature type="transmembrane region" description="Helical" evidence="12">
    <location>
        <begin position="584"/>
        <end position="610"/>
    </location>
</feature>
<name>A0AAV6ZNI8_ENGPU</name>
<dbReference type="InterPro" id="IPR028082">
    <property type="entry name" value="Peripla_BP_I"/>
</dbReference>
<dbReference type="InterPro" id="IPR000337">
    <property type="entry name" value="GPCR_3"/>
</dbReference>
<keyword evidence="7" id="KW-0297">G-protein coupled receptor</keyword>
<sequence length="742" mass="83253">MSLMTGGQVLVPNYVCRKGEDLVAIIGDLESSSTYMISQLIGLYHYPQISYGAMDPIFTDRVQFPHVYRTVPNQNYQHRAVVQLLRHFAWTWVGILSADDDSSERGSRDLKNLILSSGGCVEFMYTVSDNRQRENVEEKMMLSSARVVIVNSDVHSSSSVILHLSIMKSGKVWIFLSGLTYFQLSEVAYIPEVLNGSLTFLLHKGDIPGLREFIYNYTPYGHKEDYLLKDVWIGLFGCYPVLANINRAIPALDPCSGDETLESVSLHLYDVVNFRIVHSIYTAVYIVANSLHEMLMDKSHGIIMEPSIPERPLQPWKLNGYLKRLHFTSGSGDDIYFSKDGEITRDLDIQNWLIKSVDYTDKTSINVEDVQAIDVGTYNLSAPEDQRLVINDSHISWHHSFTQLPRSSCSETCEPGYRKRTESFHICCYSCVVCSEGEISNTSDADECVKCPEDHYSNEMRTSCLLKTIEFLSYDDGLGMCLALLSIILCMMTCAVLGIFWKYHQTPVVKANNQKISYVLLVSLLFSFLCSLLFIGRPMAVTCLLRQSVFGIFFTVSVSCVLAKSFLVVLAFKATRPGSKLKDWVGSGVSISVVVLCSVGQLIISMVWLISSPPFPDYDLQSDSKKMILRCNEGSAVAFYILIGYMGLLSLFSFLVAFLVRKLPASYNEAQLITFSMLLVCSVWISFIPAYLSTKGKYMVAVEVFAILTSSAGLLGCIFIPKCYIILVTPEMNTRQRLIGKP</sequence>
<keyword evidence="8 12" id="KW-0472">Membrane</keyword>
<dbReference type="InterPro" id="IPR001828">
    <property type="entry name" value="ANF_lig-bd_rcpt"/>
</dbReference>
<keyword evidence="6 12" id="KW-1133">Transmembrane helix</keyword>
<evidence type="ECO:0000256" key="2">
    <source>
        <dbReference type="ARBA" id="ARBA00007242"/>
    </source>
</evidence>
<dbReference type="Proteomes" id="UP000824782">
    <property type="component" value="Unassembled WGS sequence"/>
</dbReference>
<evidence type="ECO:0000256" key="3">
    <source>
        <dbReference type="ARBA" id="ARBA00022475"/>
    </source>
</evidence>
<proteinExistence type="inferred from homology"/>
<feature type="transmembrane region" description="Helical" evidence="12">
    <location>
        <begin position="637"/>
        <end position="660"/>
    </location>
</feature>
<comment type="caution">
    <text evidence="14">The sequence shown here is derived from an EMBL/GenBank/DDBJ whole genome shotgun (WGS) entry which is preliminary data.</text>
</comment>
<keyword evidence="10" id="KW-0325">Glycoprotein</keyword>
<protein>
    <recommendedName>
        <fullName evidence="13">G-protein coupled receptors family 3 profile domain-containing protein</fullName>
    </recommendedName>
</protein>
<feature type="domain" description="G-protein coupled receptors family 3 profile" evidence="13">
    <location>
        <begin position="478"/>
        <end position="742"/>
    </location>
</feature>
<evidence type="ECO:0000256" key="9">
    <source>
        <dbReference type="ARBA" id="ARBA00023170"/>
    </source>
</evidence>
<evidence type="ECO:0000256" key="1">
    <source>
        <dbReference type="ARBA" id="ARBA00004651"/>
    </source>
</evidence>
<keyword evidence="3" id="KW-1003">Cell membrane</keyword>
<dbReference type="Gene3D" id="2.10.50.30">
    <property type="entry name" value="GPCR, family 3, nine cysteines domain"/>
    <property type="match status" value="1"/>
</dbReference>
<evidence type="ECO:0000256" key="7">
    <source>
        <dbReference type="ARBA" id="ARBA00023040"/>
    </source>
</evidence>
<dbReference type="SUPFAM" id="SSF53822">
    <property type="entry name" value="Periplasmic binding protein-like I"/>
    <property type="match status" value="1"/>
</dbReference>
<feature type="transmembrane region" description="Helical" evidence="12">
    <location>
        <begin position="516"/>
        <end position="536"/>
    </location>
</feature>
<evidence type="ECO:0000313" key="15">
    <source>
        <dbReference type="Proteomes" id="UP000824782"/>
    </source>
</evidence>
<dbReference type="EMBL" id="WNYA01000303">
    <property type="protein sequence ID" value="KAG8548865.1"/>
    <property type="molecule type" value="Genomic_DNA"/>
</dbReference>
<feature type="transmembrane region" description="Helical" evidence="12">
    <location>
        <begin position="672"/>
        <end position="692"/>
    </location>
</feature>
<organism evidence="14 15">
    <name type="scientific">Engystomops pustulosus</name>
    <name type="common">Tungara frog</name>
    <name type="synonym">Physalaemus pustulosus</name>
    <dbReference type="NCBI Taxonomy" id="76066"/>
    <lineage>
        <taxon>Eukaryota</taxon>
        <taxon>Metazoa</taxon>
        <taxon>Chordata</taxon>
        <taxon>Craniata</taxon>
        <taxon>Vertebrata</taxon>
        <taxon>Euteleostomi</taxon>
        <taxon>Amphibia</taxon>
        <taxon>Batrachia</taxon>
        <taxon>Anura</taxon>
        <taxon>Neobatrachia</taxon>
        <taxon>Hyloidea</taxon>
        <taxon>Leptodactylidae</taxon>
        <taxon>Leiuperinae</taxon>
        <taxon>Engystomops</taxon>
    </lineage>
</organism>
<dbReference type="Pfam" id="PF01094">
    <property type="entry name" value="ANF_receptor"/>
    <property type="match status" value="1"/>
</dbReference>
<keyword evidence="5" id="KW-0732">Signal</keyword>
<dbReference type="PRINTS" id="PR00248">
    <property type="entry name" value="GPCRMGR"/>
</dbReference>
<evidence type="ECO:0000256" key="11">
    <source>
        <dbReference type="ARBA" id="ARBA00023224"/>
    </source>
</evidence>
<evidence type="ECO:0000256" key="4">
    <source>
        <dbReference type="ARBA" id="ARBA00022692"/>
    </source>
</evidence>
<evidence type="ECO:0000256" key="6">
    <source>
        <dbReference type="ARBA" id="ARBA00022989"/>
    </source>
</evidence>
<evidence type="ECO:0000259" key="13">
    <source>
        <dbReference type="PROSITE" id="PS50259"/>
    </source>
</evidence>
<dbReference type="GO" id="GO:0005886">
    <property type="term" value="C:plasma membrane"/>
    <property type="evidence" value="ECO:0007669"/>
    <property type="project" value="UniProtKB-SubCell"/>
</dbReference>
<evidence type="ECO:0000256" key="5">
    <source>
        <dbReference type="ARBA" id="ARBA00022729"/>
    </source>
</evidence>
<dbReference type="AlphaFoldDB" id="A0AAV6ZNI8"/>
<comment type="similarity">
    <text evidence="2">Belongs to the G-protein coupled receptor 3 family.</text>
</comment>
<dbReference type="CDD" id="cd15283">
    <property type="entry name" value="7tmC_V2R_pheromone"/>
    <property type="match status" value="1"/>
</dbReference>
<dbReference type="Pfam" id="PF00003">
    <property type="entry name" value="7tm_3"/>
    <property type="match status" value="1"/>
</dbReference>
<gene>
    <name evidence="14" type="ORF">GDO81_023749</name>
</gene>
<feature type="transmembrane region" description="Helical" evidence="12">
    <location>
        <begin position="548"/>
        <end position="572"/>
    </location>
</feature>
<keyword evidence="4 12" id="KW-0812">Transmembrane</keyword>
<evidence type="ECO:0000313" key="14">
    <source>
        <dbReference type="EMBL" id="KAG8548865.1"/>
    </source>
</evidence>